<comment type="caution">
    <text evidence="2">The sequence shown here is derived from an EMBL/GenBank/DDBJ whole genome shotgun (WGS) entry which is preliminary data.</text>
</comment>
<dbReference type="AlphaFoldDB" id="A0A5A8D0Q4"/>
<proteinExistence type="predicted"/>
<name>A0A5A8D0Q4_CAFRO</name>
<feature type="region of interest" description="Disordered" evidence="1">
    <location>
        <begin position="281"/>
        <end position="408"/>
    </location>
</feature>
<gene>
    <name evidence="2" type="ORF">FNF28_06276</name>
</gene>
<dbReference type="InterPro" id="IPR009072">
    <property type="entry name" value="Histone-fold"/>
</dbReference>
<reference evidence="2 3" key="1">
    <citation type="submission" date="2019-07" db="EMBL/GenBank/DDBJ databases">
        <title>Genomes of Cafeteria roenbergensis.</title>
        <authorList>
            <person name="Fischer M.G."/>
            <person name="Hackl T."/>
            <person name="Roman M."/>
        </authorList>
    </citation>
    <scope>NUCLEOTIDE SEQUENCE [LARGE SCALE GENOMIC DNA]</scope>
    <source>
        <strain evidence="2 3">RCC970-E3</strain>
    </source>
</reference>
<evidence type="ECO:0000256" key="1">
    <source>
        <dbReference type="SAM" id="MobiDB-lite"/>
    </source>
</evidence>
<accession>A0A5A8D0Q4</accession>
<dbReference type="EMBL" id="VLTL01000151">
    <property type="protein sequence ID" value="KAA0158334.1"/>
    <property type="molecule type" value="Genomic_DNA"/>
</dbReference>
<protein>
    <recommendedName>
        <fullName evidence="4">Transcription initiation factor TFIID subunit 8</fullName>
    </recommendedName>
</protein>
<evidence type="ECO:0000313" key="3">
    <source>
        <dbReference type="Proteomes" id="UP000324907"/>
    </source>
</evidence>
<dbReference type="GO" id="GO:0046982">
    <property type="term" value="F:protein heterodimerization activity"/>
    <property type="evidence" value="ECO:0007669"/>
    <property type="project" value="InterPro"/>
</dbReference>
<dbReference type="CDD" id="cd00076">
    <property type="entry name" value="HFD_SF"/>
    <property type="match status" value="1"/>
</dbReference>
<organism evidence="2 3">
    <name type="scientific">Cafeteria roenbergensis</name>
    <name type="common">Marine flagellate</name>
    <dbReference type="NCBI Taxonomy" id="33653"/>
    <lineage>
        <taxon>Eukaryota</taxon>
        <taxon>Sar</taxon>
        <taxon>Stramenopiles</taxon>
        <taxon>Bigyra</taxon>
        <taxon>Opalozoa</taxon>
        <taxon>Bicosoecida</taxon>
        <taxon>Cafeteriaceae</taxon>
        <taxon>Cafeteria</taxon>
    </lineage>
</organism>
<feature type="compositionally biased region" description="Basic and acidic residues" evidence="1">
    <location>
        <begin position="382"/>
        <end position="392"/>
    </location>
</feature>
<feature type="region of interest" description="Disordered" evidence="1">
    <location>
        <begin position="219"/>
        <end position="248"/>
    </location>
</feature>
<dbReference type="Gene3D" id="1.10.20.10">
    <property type="entry name" value="Histone, subunit A"/>
    <property type="match status" value="1"/>
</dbReference>
<evidence type="ECO:0008006" key="4">
    <source>
        <dbReference type="Google" id="ProtNLM"/>
    </source>
</evidence>
<dbReference type="Proteomes" id="UP000324907">
    <property type="component" value="Unassembled WGS sequence"/>
</dbReference>
<evidence type="ECO:0000313" key="2">
    <source>
        <dbReference type="EMBL" id="KAA0158334.1"/>
    </source>
</evidence>
<feature type="region of interest" description="Disordered" evidence="1">
    <location>
        <begin position="178"/>
        <end position="205"/>
    </location>
</feature>
<sequence length="408" mass="42230">MESTGPDVPPVLPGQGPYMRDVLHRCIIEASGEIDGVGEISERALNSIADIVLDYLQSVGETARGVAELQCRTRVNVGDLLLGMRGNDVAPAAKPCAAAMEAIRASQAAEADLECSRIHKIDISQAVAKSSAKAEANTATNTKRISVLARRHAGASGLGMLPSWAPPLPLNRRHVARGQADDAGPTGKEAGEAAVAQREEGMSLPASLARHTANAMREEMHQNGDTSSTKRQGALPQAEGPRSSALAASMPSLPVQSVQPIIRWASMAAVGASVNPAWGPPPETDVAQHAKRARPADFGEEPSTTAVAVGGGLRRERQPTDPLSAATGTVPGVDDGSSRVASLSDGHLRIMPPNPAESGVPRSNEIRSAGFPGSGPSAPLRRIAEEASKEELLSGTFMPDPSGVAGAE</sequence>